<sequence length="119" mass="13783">MLKIKRVYENLTKIIVYLFNIKNLRSNWGQLLLLLIPIILTIPPLLATISDSVFGIVGVVVLFIMGWSHNLNNIMNCEEYKNDAEKLDRDVEHLISTLESVPEKVVKAFYNKLDFTYNE</sequence>
<reference evidence="2 3" key="1">
    <citation type="submission" date="2021-01" db="EMBL/GenBank/DDBJ databases">
        <title>Genome Sequencing of Type Strains.</title>
        <authorList>
            <person name="Lemaire J.F."/>
            <person name="Inderbitzin P."/>
            <person name="Collins S.B."/>
            <person name="Wespe N."/>
            <person name="Knight-Connoni V."/>
        </authorList>
    </citation>
    <scope>NUCLEOTIDE SEQUENCE [LARGE SCALE GENOMIC DNA]</scope>
    <source>
        <strain evidence="2 3">DSM 23009</strain>
    </source>
</reference>
<feature type="transmembrane region" description="Helical" evidence="1">
    <location>
        <begin position="28"/>
        <end position="47"/>
    </location>
</feature>
<accession>A0ABS2ZPP7</accession>
<proteinExistence type="predicted"/>
<gene>
    <name evidence="2" type="ORF">JYA63_03500</name>
</gene>
<organism evidence="2 3">
    <name type="scientific">Fictibacillus nanhaiensis</name>
    <dbReference type="NCBI Taxonomy" id="742169"/>
    <lineage>
        <taxon>Bacteria</taxon>
        <taxon>Bacillati</taxon>
        <taxon>Bacillota</taxon>
        <taxon>Bacilli</taxon>
        <taxon>Bacillales</taxon>
        <taxon>Fictibacillaceae</taxon>
        <taxon>Fictibacillus</taxon>
    </lineage>
</organism>
<keyword evidence="1" id="KW-0472">Membrane</keyword>
<keyword evidence="1" id="KW-1133">Transmembrane helix</keyword>
<evidence type="ECO:0000256" key="1">
    <source>
        <dbReference type="SAM" id="Phobius"/>
    </source>
</evidence>
<comment type="caution">
    <text evidence="2">The sequence shown here is derived from an EMBL/GenBank/DDBJ whole genome shotgun (WGS) entry which is preliminary data.</text>
</comment>
<evidence type="ECO:0000313" key="2">
    <source>
        <dbReference type="EMBL" id="MBN3553317.1"/>
    </source>
</evidence>
<dbReference type="EMBL" id="JAFHKR010000037">
    <property type="protein sequence ID" value="MBN3553317.1"/>
    <property type="molecule type" value="Genomic_DNA"/>
</dbReference>
<evidence type="ECO:0000313" key="3">
    <source>
        <dbReference type="Proteomes" id="UP001296923"/>
    </source>
</evidence>
<keyword evidence="1" id="KW-0812">Transmembrane</keyword>
<keyword evidence="3" id="KW-1185">Reference proteome</keyword>
<dbReference type="Proteomes" id="UP001296923">
    <property type="component" value="Unassembled WGS sequence"/>
</dbReference>
<protein>
    <submittedName>
        <fullName evidence="2">Uncharacterized protein</fullName>
    </submittedName>
</protein>
<dbReference type="RefSeq" id="WP_205724527.1">
    <property type="nucleotide sequence ID" value="NZ_JAFHKR010000037.1"/>
</dbReference>
<name>A0ABS2ZPP7_9BACL</name>
<feature type="transmembrane region" description="Helical" evidence="1">
    <location>
        <begin position="53"/>
        <end position="71"/>
    </location>
</feature>